<evidence type="ECO:0000256" key="2">
    <source>
        <dbReference type="ARBA" id="ARBA00022801"/>
    </source>
</evidence>
<name>A0AAE3E2F7_9FIRM</name>
<dbReference type="Proteomes" id="UP001198200">
    <property type="component" value="Unassembled WGS sequence"/>
</dbReference>
<dbReference type="InterPro" id="IPR051801">
    <property type="entry name" value="GH28_Enzymes"/>
</dbReference>
<gene>
    <name evidence="5" type="ORF">LKD48_02800</name>
</gene>
<keyword evidence="3 4" id="KW-0326">Glycosidase</keyword>
<dbReference type="PANTHER" id="PTHR31339:SF9">
    <property type="entry name" value="PLASMIN AND FIBRONECTIN-BINDING PROTEIN A"/>
    <property type="match status" value="1"/>
</dbReference>
<dbReference type="InterPro" id="IPR011050">
    <property type="entry name" value="Pectin_lyase_fold/virulence"/>
</dbReference>
<keyword evidence="2 4" id="KW-0378">Hydrolase</keyword>
<dbReference type="PANTHER" id="PTHR31339">
    <property type="entry name" value="PECTIN LYASE-RELATED"/>
    <property type="match status" value="1"/>
</dbReference>
<evidence type="ECO:0000313" key="6">
    <source>
        <dbReference type="Proteomes" id="UP001198200"/>
    </source>
</evidence>
<evidence type="ECO:0000256" key="1">
    <source>
        <dbReference type="ARBA" id="ARBA00008834"/>
    </source>
</evidence>
<evidence type="ECO:0000256" key="3">
    <source>
        <dbReference type="ARBA" id="ARBA00023295"/>
    </source>
</evidence>
<dbReference type="GO" id="GO:0005975">
    <property type="term" value="P:carbohydrate metabolic process"/>
    <property type="evidence" value="ECO:0007669"/>
    <property type="project" value="InterPro"/>
</dbReference>
<dbReference type="GO" id="GO:0004650">
    <property type="term" value="F:polygalacturonase activity"/>
    <property type="evidence" value="ECO:0007669"/>
    <property type="project" value="InterPro"/>
</dbReference>
<reference evidence="5 6" key="1">
    <citation type="submission" date="2021-10" db="EMBL/GenBank/DDBJ databases">
        <title>Anaerobic single-cell dispensing facilitates the cultivation of human gut bacteria.</title>
        <authorList>
            <person name="Afrizal A."/>
        </authorList>
    </citation>
    <scope>NUCLEOTIDE SEQUENCE [LARGE SCALE GENOMIC DNA]</scope>
    <source>
        <strain evidence="5 6">CLA-AA-H224</strain>
    </source>
</reference>
<organism evidence="5 6">
    <name type="scientific">Anthropogastromicrobium aceti</name>
    <dbReference type="NCBI Taxonomy" id="2981768"/>
    <lineage>
        <taxon>Bacteria</taxon>
        <taxon>Bacillati</taxon>
        <taxon>Bacillota</taxon>
        <taxon>Clostridia</taxon>
        <taxon>Lachnospirales</taxon>
        <taxon>Lachnospiraceae</taxon>
        <taxon>Anthropogastromicrobium</taxon>
    </lineage>
</organism>
<dbReference type="RefSeq" id="WP_308731119.1">
    <property type="nucleotide sequence ID" value="NZ_JAJEQN010000005.1"/>
</dbReference>
<keyword evidence="6" id="KW-1185">Reference proteome</keyword>
<dbReference type="Pfam" id="PF00295">
    <property type="entry name" value="Glyco_hydro_28"/>
    <property type="match status" value="1"/>
</dbReference>
<evidence type="ECO:0000256" key="4">
    <source>
        <dbReference type="RuleBase" id="RU361169"/>
    </source>
</evidence>
<sequence>MYNTYDTPTYPELGNIYPGDYYEALPYDEFIDKNQKLPEGKKVFDIRNFGARPEKNLLNTEAFLKAAAACEKEGGGVILVAGGSYCMGTVYIPSHTTLFIAADSEIKASRNVDLLLAKEKEQIDDRKGESSEGAFVRVKNAEDVTITGGGRINGSGEWYVYEPRELPALVPFETSRLPRRDQAKEINNIPGTLRYYYRQRIRYSEDKYGEGKPNLNRPAALVWVQDSKNVTLDNIILYDSMSWTLHIECCENITVKNMVIDDNRHVANSDGVDINASDNVLVDHCFISCADDGIVIKNPIRTGRAMTHVHVKRCTVVTVMNAFKIGTETANDISDILVEDCTFCMPDIYPGSVSGISLESCDGTNLSDVTIRNIMMDKIICPLYICLNKRNRYNEPYTDNVGENRYWGGSIKNICIENIHANNAEIPAILTGYETTKNDGSVVRRPLENITVNSYHVTYRDNKEIIEIPETFDEFLEDYPESNAHGDVDAYGIWARHIDNLVLEDINVVPRSCNTRKAICLYDVNNKN</sequence>
<dbReference type="SMART" id="SM00710">
    <property type="entry name" value="PbH1"/>
    <property type="match status" value="3"/>
</dbReference>
<dbReference type="InterPro" id="IPR012334">
    <property type="entry name" value="Pectin_lyas_fold"/>
</dbReference>
<comment type="similarity">
    <text evidence="1 4">Belongs to the glycosyl hydrolase 28 family.</text>
</comment>
<comment type="caution">
    <text evidence="5">The sequence shown here is derived from an EMBL/GenBank/DDBJ whole genome shotgun (WGS) entry which is preliminary data.</text>
</comment>
<dbReference type="InterPro" id="IPR000743">
    <property type="entry name" value="Glyco_hydro_28"/>
</dbReference>
<accession>A0AAE3E2F7</accession>
<dbReference type="Gene3D" id="2.160.20.10">
    <property type="entry name" value="Single-stranded right-handed beta-helix, Pectin lyase-like"/>
    <property type="match status" value="1"/>
</dbReference>
<proteinExistence type="inferred from homology"/>
<protein>
    <submittedName>
        <fullName evidence="5">Right-handed parallel beta-helix repeat-containing protein</fullName>
    </submittedName>
</protein>
<dbReference type="EMBL" id="JAJEQN010000005">
    <property type="protein sequence ID" value="MCC2220580.1"/>
    <property type="molecule type" value="Genomic_DNA"/>
</dbReference>
<dbReference type="AlphaFoldDB" id="A0AAE3E2F7"/>
<dbReference type="SUPFAM" id="SSF51126">
    <property type="entry name" value="Pectin lyase-like"/>
    <property type="match status" value="1"/>
</dbReference>
<dbReference type="InterPro" id="IPR006626">
    <property type="entry name" value="PbH1"/>
</dbReference>
<evidence type="ECO:0000313" key="5">
    <source>
        <dbReference type="EMBL" id="MCC2220580.1"/>
    </source>
</evidence>